<protein>
    <recommendedName>
        <fullName evidence="1">Large polyvalent protein associated domain-containing protein</fullName>
    </recommendedName>
</protein>
<sequence length="624" mass="72116">MTAVMKINEELNGIELYFASKPAQTTLTELKSNGFRWSGRKSCWYAKQSETTHTVALSLVGGSALEEVTAAPKATKSVKKATLSLWDATRTEGIEVSEEMKNQDAKAIAKEIRTHIRKRFPQVKFSVRAPYYREVSTEVKSSPYEKGSEYLKAVIGYVDSLVNAYRVCYDAGDAYSDIPASYNFYFSWTSADCDYTQTEVTEEVKKDMENFDLKLNEYIQAEEDRKEAEFQAYMKEKEAQNKINEEAEAKEEAAVAFVNENVEVKELNEDQTYYVIGSEFADLNKNNSILDYQEEILKGDFTLQDVRIDKEVHFTNEEALTTFSKMLLTDFDFIAGTGGSFTEDNRINSMTDFYNMNDDERETVKWYLNGVGIYLNGKLQYIVDAQDYNYARYVGLVDNAKIEKSITFEQVVEGEELEDLKHKAEVLEDVSASLIEKLNLFNTWNTDGWDQYRKSFVDEIKRCNHTFNKSVIQQLDIEDLKAAMYKILNEVDGIREQFKEADLQEGDKVTMFYISDWGSIVTSRMTISNVKEEAYAQYKDAVKVTFKQERKKNLYYTHFYSDLLVYRGWHSLPDDVLHTLSQDGAFQVKKSKYGSCDKRQFDEILKHFKENSLEPLVNTYKPQF</sequence>
<comment type="caution">
    <text evidence="2">The sequence shown here is derived from an EMBL/GenBank/DDBJ whole genome shotgun (WGS) entry which is preliminary data.</text>
</comment>
<dbReference type="InterPro" id="IPR041311">
    <property type="entry name" value="LPD29"/>
</dbReference>
<dbReference type="Pfam" id="PF18847">
    <property type="entry name" value="LPD29"/>
    <property type="match status" value="1"/>
</dbReference>
<accession>A0A5D4S0E9</accession>
<name>A0A5D4S0E9_9BACI</name>
<evidence type="ECO:0000313" key="2">
    <source>
        <dbReference type="EMBL" id="TYS56409.1"/>
    </source>
</evidence>
<evidence type="ECO:0000259" key="1">
    <source>
        <dbReference type="Pfam" id="PF18847"/>
    </source>
</evidence>
<gene>
    <name evidence="2" type="ORF">FZC83_02205</name>
</gene>
<dbReference type="Proteomes" id="UP000322997">
    <property type="component" value="Unassembled WGS sequence"/>
</dbReference>
<dbReference type="RefSeq" id="WP_148984443.1">
    <property type="nucleotide sequence ID" value="NZ_JBNILK010000001.1"/>
</dbReference>
<organism evidence="2 3">
    <name type="scientific">Rossellomorea marisflavi</name>
    <dbReference type="NCBI Taxonomy" id="189381"/>
    <lineage>
        <taxon>Bacteria</taxon>
        <taxon>Bacillati</taxon>
        <taxon>Bacillota</taxon>
        <taxon>Bacilli</taxon>
        <taxon>Bacillales</taxon>
        <taxon>Bacillaceae</taxon>
        <taxon>Rossellomorea</taxon>
    </lineage>
</organism>
<proteinExistence type="predicted"/>
<dbReference type="AlphaFoldDB" id="A0A5D4S0E9"/>
<dbReference type="EMBL" id="VTEQ01000001">
    <property type="protein sequence ID" value="TYS56409.1"/>
    <property type="molecule type" value="Genomic_DNA"/>
</dbReference>
<reference evidence="2 3" key="1">
    <citation type="submission" date="2019-08" db="EMBL/GenBank/DDBJ databases">
        <title>Bacillus genomes from the desert of Cuatro Cienegas, Coahuila.</title>
        <authorList>
            <person name="Olmedo-Alvarez G."/>
        </authorList>
    </citation>
    <scope>NUCLEOTIDE SEQUENCE [LARGE SCALE GENOMIC DNA]</scope>
    <source>
        <strain evidence="2 3">CH108_3D</strain>
    </source>
</reference>
<evidence type="ECO:0000313" key="3">
    <source>
        <dbReference type="Proteomes" id="UP000322997"/>
    </source>
</evidence>
<feature type="domain" description="Large polyvalent protein associated" evidence="1">
    <location>
        <begin position="104"/>
        <end position="146"/>
    </location>
</feature>